<feature type="region of interest" description="Disordered" evidence="1">
    <location>
        <begin position="18"/>
        <end position="79"/>
    </location>
</feature>
<evidence type="ECO:0000259" key="2">
    <source>
        <dbReference type="Pfam" id="PF14040"/>
    </source>
</evidence>
<proteinExistence type="predicted"/>
<organism evidence="3 4">
    <name type="scientific">Streptomyces machairae</name>
    <dbReference type="NCBI Taxonomy" id="3134109"/>
    <lineage>
        <taxon>Bacteria</taxon>
        <taxon>Bacillati</taxon>
        <taxon>Actinomycetota</taxon>
        <taxon>Actinomycetes</taxon>
        <taxon>Kitasatosporales</taxon>
        <taxon>Streptomycetaceae</taxon>
        <taxon>Streptomyces</taxon>
    </lineage>
</organism>
<feature type="domain" description="Deoxyribonuclease NucA/NucB" evidence="2">
    <location>
        <begin position="44"/>
        <end position="122"/>
    </location>
</feature>
<comment type="caution">
    <text evidence="3">The sequence shown here is derived from an EMBL/GenBank/DDBJ whole genome shotgun (WGS) entry which is preliminary data.</text>
</comment>
<dbReference type="EMBL" id="JBBKAK010000001">
    <property type="protein sequence ID" value="MEJ8672725.1"/>
    <property type="molecule type" value="Genomic_DNA"/>
</dbReference>
<gene>
    <name evidence="3" type="ORF">WKI71_43455</name>
</gene>
<evidence type="ECO:0000313" key="4">
    <source>
        <dbReference type="Proteomes" id="UP001376459"/>
    </source>
</evidence>
<dbReference type="Proteomes" id="UP001376459">
    <property type="component" value="Unassembled WGS sequence"/>
</dbReference>
<reference evidence="3 4" key="1">
    <citation type="submission" date="2024-03" db="EMBL/GenBank/DDBJ databases">
        <title>Novel Streptomyces species of biotechnological and ecological value are a feature of Machair soil.</title>
        <authorList>
            <person name="Prole J.R."/>
            <person name="Goodfellow M."/>
            <person name="Allenby N."/>
            <person name="Ward A.C."/>
        </authorList>
    </citation>
    <scope>NUCLEOTIDE SEQUENCE [LARGE SCALE GENOMIC DNA]</scope>
    <source>
        <strain evidence="3 4">MS1.AVA.1</strain>
    </source>
</reference>
<evidence type="ECO:0000256" key="1">
    <source>
        <dbReference type="SAM" id="MobiDB-lite"/>
    </source>
</evidence>
<feature type="compositionally biased region" description="Basic residues" evidence="1">
    <location>
        <begin position="51"/>
        <end position="60"/>
    </location>
</feature>
<dbReference type="InterPro" id="IPR029476">
    <property type="entry name" value="DNase_NucA_NucB"/>
</dbReference>
<protein>
    <submittedName>
        <fullName evidence="3">NucA/NucB deoxyribonuclease domain-containing protein</fullName>
    </submittedName>
</protein>
<accession>A0ABU8UUY8</accession>
<keyword evidence="4" id="KW-1185">Reference proteome</keyword>
<evidence type="ECO:0000313" key="3">
    <source>
        <dbReference type="EMBL" id="MEJ8672725.1"/>
    </source>
</evidence>
<sequence length="144" mass="16597">MADHIRDAYAFPNLSYPWLAPADEEDPRAKRFPRTLHRILPDSGQDAENRKHVKKACKRKPPYERTGLPTPPKKGQDCDEWPFASTREGAANTYWDFSVRAVTRGVNRSAGTQAKNFYVDSRVLAWDKKFSKSRNDAFQVRISR</sequence>
<name>A0ABU8UUY8_9ACTN</name>
<dbReference type="Pfam" id="PF14040">
    <property type="entry name" value="DNase_NucA_NucB"/>
    <property type="match status" value="1"/>
</dbReference>